<organism evidence="1 2">
    <name type="scientific">Nocardia nova</name>
    <dbReference type="NCBI Taxonomy" id="37330"/>
    <lineage>
        <taxon>Bacteria</taxon>
        <taxon>Bacillati</taxon>
        <taxon>Actinomycetota</taxon>
        <taxon>Actinomycetes</taxon>
        <taxon>Mycobacteriales</taxon>
        <taxon>Nocardiaceae</taxon>
        <taxon>Nocardia</taxon>
    </lineage>
</organism>
<evidence type="ECO:0000313" key="2">
    <source>
        <dbReference type="Proteomes" id="UP000241647"/>
    </source>
</evidence>
<reference evidence="1 2" key="1">
    <citation type="submission" date="2018-02" db="EMBL/GenBank/DDBJ databases">
        <title>8 Nocardia nova and 1 Nocardia cyriacigeorgica strain used for evolution to TMP-SMX.</title>
        <authorList>
            <person name="Mehta H."/>
            <person name="Weng J."/>
            <person name="Shamoo Y."/>
        </authorList>
    </citation>
    <scope>NUCLEOTIDE SEQUENCE [LARGE SCALE GENOMIC DNA]</scope>
    <source>
        <strain evidence="1 2">ATCC 33727</strain>
    </source>
</reference>
<dbReference type="AlphaFoldDB" id="A0A2T2YWX9"/>
<dbReference type="RefSeq" id="WP_063025944.1">
    <property type="nucleotide sequence ID" value="NZ_PYHS01000015.1"/>
</dbReference>
<protein>
    <submittedName>
        <fullName evidence="1">Uncharacterized protein</fullName>
    </submittedName>
</protein>
<sequence>MAENLLPSEFAELERFAHTWCLATESERWARRMATPMPELVTFHDAFLPRLDEAIAYCDKFPFDELPDDALNLLRLIYSMVMVAMAVEIFQQPTPTDCADAILTRIAEPMP</sequence>
<comment type="caution">
    <text evidence="1">The sequence shown here is derived from an EMBL/GenBank/DDBJ whole genome shotgun (WGS) entry which is preliminary data.</text>
</comment>
<accession>A0A2T2YWX9</accession>
<name>A0A2T2YWX9_9NOCA</name>
<gene>
    <name evidence="1" type="ORF">C8259_25295</name>
</gene>
<evidence type="ECO:0000313" key="1">
    <source>
        <dbReference type="EMBL" id="PSR60011.1"/>
    </source>
</evidence>
<dbReference type="Proteomes" id="UP000241647">
    <property type="component" value="Unassembled WGS sequence"/>
</dbReference>
<proteinExistence type="predicted"/>
<dbReference type="EMBL" id="PYHS01000015">
    <property type="protein sequence ID" value="PSR60011.1"/>
    <property type="molecule type" value="Genomic_DNA"/>
</dbReference>